<dbReference type="EMBL" id="CP054705">
    <property type="protein sequence ID" value="QQK74213.1"/>
    <property type="molecule type" value="Genomic_DNA"/>
</dbReference>
<dbReference type="Proteomes" id="UP000595823">
    <property type="component" value="Chromosome"/>
</dbReference>
<reference evidence="2 3" key="1">
    <citation type="submission" date="2020-06" db="EMBL/GenBank/DDBJ databases">
        <title>Genomic analysis of Salicibibacter sp. NKC5-3.</title>
        <authorList>
            <person name="Oh Y.J."/>
        </authorList>
    </citation>
    <scope>NUCLEOTIDE SEQUENCE [LARGE SCALE GENOMIC DNA]</scope>
    <source>
        <strain evidence="2 3">NKC5-3</strain>
    </source>
</reference>
<dbReference type="KEGG" id="scia:HUG15_00320"/>
<proteinExistence type="predicted"/>
<sequence>MAPTKTDNQKPIIKKLNDFYIQTRRKYLVQLTEGKYITLNKDRMENVFYLNDGMIKRHLNGDLTYGIFAGGYFNKFISFDVDCETRDAARWATLRLIYVLTEEFNIMRGHIHVSLSGNKGYHVDLFFNKPIAIQDLKAFYTTVIQEVGEVPNGEIEFRPSWSQGVKLPLGVHQKTGRRCWFVDTETLEPIKRYDYILDIEPMPADTVTDQYFDLSDEQAAEFEHVVESTDITANVADYSAGLKRATRILDAGQLLESNSRHHVTFDLAKFFHSQGYEGDEAVTHILTVLHNTPRDYFHSDSTPDFWRREAERITALVFDRGYTFGNTDQPIVIHKSEILAVLSCGTFKTKQLLYAMLVTSKRYGKSFYLTAPTARKMLGTKSNETVTNALKRLADGGFIEYTRKGEIDVAMSRDIGRPRYKPNKYRLLIDEPAADEPSVQVTQEQSVVEVAFLLCDPAEIKQYVKRREYENQWQ</sequence>
<gene>
    <name evidence="2" type="ORF">HUG15_00320</name>
</gene>
<dbReference type="AlphaFoldDB" id="A0A7T6YZU4"/>
<evidence type="ECO:0000313" key="2">
    <source>
        <dbReference type="EMBL" id="QQK74213.1"/>
    </source>
</evidence>
<dbReference type="RefSeq" id="WP_200126217.1">
    <property type="nucleotide sequence ID" value="NZ_CP054705.1"/>
</dbReference>
<protein>
    <recommendedName>
        <fullName evidence="1">TOTE conflict system primase domain-containing protein</fullName>
    </recommendedName>
</protein>
<organism evidence="2 3">
    <name type="scientific">Salicibibacter cibarius</name>
    <dbReference type="NCBI Taxonomy" id="2743000"/>
    <lineage>
        <taxon>Bacteria</taxon>
        <taxon>Bacillati</taxon>
        <taxon>Bacillota</taxon>
        <taxon>Bacilli</taxon>
        <taxon>Bacillales</taxon>
        <taxon>Bacillaceae</taxon>
        <taxon>Salicibibacter</taxon>
    </lineage>
</organism>
<dbReference type="SUPFAM" id="SSF56747">
    <property type="entry name" value="Prim-pol domain"/>
    <property type="match status" value="1"/>
</dbReference>
<name>A0A7T6YZU4_9BACI</name>
<evidence type="ECO:0000313" key="3">
    <source>
        <dbReference type="Proteomes" id="UP000595823"/>
    </source>
</evidence>
<accession>A0A7T6YZU4</accession>
<keyword evidence="3" id="KW-1185">Reference proteome</keyword>
<feature type="domain" description="TOTE conflict system primase" evidence="1">
    <location>
        <begin position="24"/>
        <end position="207"/>
    </location>
</feature>
<dbReference type="Pfam" id="PF22548">
    <property type="entry name" value="AEP-TOTE"/>
    <property type="match status" value="1"/>
</dbReference>
<evidence type="ECO:0000259" key="1">
    <source>
        <dbReference type="Pfam" id="PF22548"/>
    </source>
</evidence>
<dbReference type="InterPro" id="IPR054347">
    <property type="entry name" value="TOTE_primase"/>
</dbReference>